<proteinExistence type="predicted"/>
<organism evidence="1 2">
    <name type="scientific">Streptomyces nanshensis</name>
    <dbReference type="NCBI Taxonomy" id="518642"/>
    <lineage>
        <taxon>Bacteria</taxon>
        <taxon>Bacillati</taxon>
        <taxon>Actinomycetota</taxon>
        <taxon>Actinomycetes</taxon>
        <taxon>Kitasatosporales</taxon>
        <taxon>Streptomycetaceae</taxon>
        <taxon>Streptomyces</taxon>
    </lineage>
</organism>
<dbReference type="RefSeq" id="WP_070015315.1">
    <property type="nucleotide sequence ID" value="NZ_LJGW01000091.1"/>
</dbReference>
<evidence type="ECO:0000313" key="1">
    <source>
        <dbReference type="EMBL" id="OEV13228.1"/>
    </source>
</evidence>
<name>A0A1E7LAQ3_9ACTN</name>
<reference evidence="1 2" key="1">
    <citation type="journal article" date="2016" name="Front. Microbiol.">
        <title>Comparative Genomics Analysis of Streptomyces Species Reveals Their Adaptation to the Marine Environment and Their Diversity at the Genomic Level.</title>
        <authorList>
            <person name="Tian X."/>
            <person name="Zhang Z."/>
            <person name="Yang T."/>
            <person name="Chen M."/>
            <person name="Li J."/>
            <person name="Chen F."/>
            <person name="Yang J."/>
            <person name="Li W."/>
            <person name="Zhang B."/>
            <person name="Zhang Z."/>
            <person name="Wu J."/>
            <person name="Zhang C."/>
            <person name="Long L."/>
            <person name="Xiao J."/>
        </authorList>
    </citation>
    <scope>NUCLEOTIDE SEQUENCE [LARGE SCALE GENOMIC DNA]</scope>
    <source>
        <strain evidence="1 2">SCSIO 10429</strain>
    </source>
</reference>
<sequence length="79" mass="9280">MTQPWWDPCRQHIYKPGTYGLYMCIRTASGDNLEARGNIQVDGHPTYEELAEGLVRRFVRDFEVGEEYQVRALLVFDRD</sequence>
<gene>
    <name evidence="1" type="ORF">AN218_04580</name>
</gene>
<accession>A0A1E7LAQ3</accession>
<evidence type="ECO:0000313" key="2">
    <source>
        <dbReference type="Proteomes" id="UP000176005"/>
    </source>
</evidence>
<dbReference type="Proteomes" id="UP000176005">
    <property type="component" value="Unassembled WGS sequence"/>
</dbReference>
<dbReference type="AlphaFoldDB" id="A0A1E7LAQ3"/>
<comment type="caution">
    <text evidence="1">The sequence shown here is derived from an EMBL/GenBank/DDBJ whole genome shotgun (WGS) entry which is preliminary data.</text>
</comment>
<protein>
    <submittedName>
        <fullName evidence="1">Uncharacterized protein</fullName>
    </submittedName>
</protein>
<keyword evidence="2" id="KW-1185">Reference proteome</keyword>
<dbReference type="EMBL" id="LJGW01000091">
    <property type="protein sequence ID" value="OEV13228.1"/>
    <property type="molecule type" value="Genomic_DNA"/>
</dbReference>